<sequence>MKEVRYTFMDSPIGRLLLAGDGDHLSHLGFPKGKGAITLRPEWRPDDKIFGDVKGQLQAYFEGTRLNFDLPLDLQGTSFQLTVWRELTRIPFGATISYGELARRIDNPAANRAVGAANGNNPIPIIIPCHRVIGANGSLTGFGGGIETKKWLLALERSSTVSDQLRLL</sequence>
<evidence type="ECO:0000259" key="11">
    <source>
        <dbReference type="Pfam" id="PF02870"/>
    </source>
</evidence>
<dbReference type="InterPro" id="IPR001497">
    <property type="entry name" value="MethylDNA_cys_MeTrfase_AS"/>
</dbReference>
<keyword evidence="6 9" id="KW-0227">DNA damage</keyword>
<feature type="domain" description="Methylated-DNA-[protein]-cysteine S-methyltransferase DNA binding" evidence="10">
    <location>
        <begin position="79"/>
        <end position="157"/>
    </location>
</feature>
<dbReference type="InterPro" id="IPR036631">
    <property type="entry name" value="MGMT_N_sf"/>
</dbReference>
<dbReference type="HAMAP" id="MF_00772">
    <property type="entry name" value="OGT"/>
    <property type="match status" value="1"/>
</dbReference>
<evidence type="ECO:0000256" key="4">
    <source>
        <dbReference type="ARBA" id="ARBA00022603"/>
    </source>
</evidence>
<dbReference type="PROSITE" id="PS00374">
    <property type="entry name" value="MGMT"/>
    <property type="match status" value="1"/>
</dbReference>
<evidence type="ECO:0000313" key="12">
    <source>
        <dbReference type="EMBL" id="MUZ71156.1"/>
    </source>
</evidence>
<evidence type="ECO:0000256" key="8">
    <source>
        <dbReference type="ARBA" id="ARBA00049348"/>
    </source>
</evidence>
<comment type="caution">
    <text evidence="12">The sequence shown here is derived from an EMBL/GenBank/DDBJ whole genome shotgun (WGS) entry which is preliminary data.</text>
</comment>
<gene>
    <name evidence="12" type="ORF">GOZ90_00570</name>
</gene>
<comment type="catalytic activity">
    <reaction evidence="1 9">
        <text>a 4-O-methyl-thymidine in DNA + L-cysteinyl-[protein] = a thymidine in DNA + S-methyl-L-cysteinyl-[protein]</text>
        <dbReference type="Rhea" id="RHEA:53428"/>
        <dbReference type="Rhea" id="RHEA-COMP:10131"/>
        <dbReference type="Rhea" id="RHEA-COMP:10132"/>
        <dbReference type="Rhea" id="RHEA-COMP:13555"/>
        <dbReference type="Rhea" id="RHEA-COMP:13556"/>
        <dbReference type="ChEBI" id="CHEBI:29950"/>
        <dbReference type="ChEBI" id="CHEBI:82612"/>
        <dbReference type="ChEBI" id="CHEBI:137386"/>
        <dbReference type="ChEBI" id="CHEBI:137387"/>
        <dbReference type="EC" id="2.1.1.63"/>
    </reaction>
</comment>
<evidence type="ECO:0000256" key="7">
    <source>
        <dbReference type="ARBA" id="ARBA00023204"/>
    </source>
</evidence>
<dbReference type="Proteomes" id="UP000477951">
    <property type="component" value="Unassembled WGS sequence"/>
</dbReference>
<dbReference type="InterPro" id="IPR036388">
    <property type="entry name" value="WH-like_DNA-bd_sf"/>
</dbReference>
<dbReference type="Pfam" id="PF02870">
    <property type="entry name" value="Methyltransf_1N"/>
    <property type="match status" value="1"/>
</dbReference>
<dbReference type="GO" id="GO:0006307">
    <property type="term" value="P:DNA alkylation repair"/>
    <property type="evidence" value="ECO:0007669"/>
    <property type="project" value="UniProtKB-UniRule"/>
</dbReference>
<comment type="catalytic activity">
    <reaction evidence="8 9">
        <text>a 6-O-methyl-2'-deoxyguanosine in DNA + L-cysteinyl-[protein] = S-methyl-L-cysteinyl-[protein] + a 2'-deoxyguanosine in DNA</text>
        <dbReference type="Rhea" id="RHEA:24000"/>
        <dbReference type="Rhea" id="RHEA-COMP:10131"/>
        <dbReference type="Rhea" id="RHEA-COMP:10132"/>
        <dbReference type="Rhea" id="RHEA-COMP:11367"/>
        <dbReference type="Rhea" id="RHEA-COMP:11368"/>
        <dbReference type="ChEBI" id="CHEBI:29950"/>
        <dbReference type="ChEBI" id="CHEBI:82612"/>
        <dbReference type="ChEBI" id="CHEBI:85445"/>
        <dbReference type="ChEBI" id="CHEBI:85448"/>
        <dbReference type="EC" id="2.1.1.63"/>
    </reaction>
</comment>
<dbReference type="InterPro" id="IPR036217">
    <property type="entry name" value="MethylDNA_cys_MeTrfase_DNAb"/>
</dbReference>
<dbReference type="Gene3D" id="3.30.160.70">
    <property type="entry name" value="Methylated DNA-protein cysteine methyltransferase domain"/>
    <property type="match status" value="1"/>
</dbReference>
<evidence type="ECO:0000256" key="9">
    <source>
        <dbReference type="HAMAP-Rule" id="MF_00772"/>
    </source>
</evidence>
<dbReference type="InterPro" id="IPR008332">
    <property type="entry name" value="MethylG_MeTrfase_N"/>
</dbReference>
<dbReference type="SUPFAM" id="SSF46767">
    <property type="entry name" value="Methylated DNA-protein cysteine methyltransferase, C-terminal domain"/>
    <property type="match status" value="1"/>
</dbReference>
<dbReference type="Gene3D" id="1.10.10.10">
    <property type="entry name" value="Winged helix-like DNA-binding domain superfamily/Winged helix DNA-binding domain"/>
    <property type="match status" value="1"/>
</dbReference>
<evidence type="ECO:0000313" key="13">
    <source>
        <dbReference type="Proteomes" id="UP000477951"/>
    </source>
</evidence>
<keyword evidence="7 9" id="KW-0234">DNA repair</keyword>
<evidence type="ECO:0000256" key="2">
    <source>
        <dbReference type="ARBA" id="ARBA00008711"/>
    </source>
</evidence>
<accession>A0A6L6V611</accession>
<dbReference type="SUPFAM" id="SSF53155">
    <property type="entry name" value="Methylated DNA-protein cysteine methyltransferase domain"/>
    <property type="match status" value="1"/>
</dbReference>
<feature type="domain" description="Methylguanine DNA methyltransferase ribonuclease-like" evidence="11">
    <location>
        <begin position="4"/>
        <end position="74"/>
    </location>
</feature>
<dbReference type="InterPro" id="IPR023546">
    <property type="entry name" value="MGMT"/>
</dbReference>
<dbReference type="GO" id="GO:0005737">
    <property type="term" value="C:cytoplasm"/>
    <property type="evidence" value="ECO:0007669"/>
    <property type="project" value="UniProtKB-SubCell"/>
</dbReference>
<evidence type="ECO:0000256" key="3">
    <source>
        <dbReference type="ARBA" id="ARBA00022490"/>
    </source>
</evidence>
<dbReference type="RefSeq" id="WP_156613140.1">
    <property type="nucleotide sequence ID" value="NZ_WPHR01000001.1"/>
</dbReference>
<reference evidence="12 13" key="1">
    <citation type="submission" date="2019-12" db="EMBL/GenBank/DDBJ databases">
        <title>Whole-genome sequencing of Allorhizobium vitis.</title>
        <authorList>
            <person name="Gan H.M."/>
            <person name="Szegedi E."/>
            <person name="Burr T."/>
            <person name="Savka M.A."/>
        </authorList>
    </citation>
    <scope>NUCLEOTIDE SEQUENCE [LARGE SCALE GENOMIC DNA]</scope>
    <source>
        <strain evidence="12 13">CG516</strain>
    </source>
</reference>
<dbReference type="EMBL" id="WPHR01000001">
    <property type="protein sequence ID" value="MUZ71156.1"/>
    <property type="molecule type" value="Genomic_DNA"/>
</dbReference>
<evidence type="ECO:0000256" key="5">
    <source>
        <dbReference type="ARBA" id="ARBA00022679"/>
    </source>
</evidence>
<organism evidence="12 13">
    <name type="scientific">Agrobacterium vitis</name>
    <name type="common">Rhizobium vitis</name>
    <dbReference type="NCBI Taxonomy" id="373"/>
    <lineage>
        <taxon>Bacteria</taxon>
        <taxon>Pseudomonadati</taxon>
        <taxon>Pseudomonadota</taxon>
        <taxon>Alphaproteobacteria</taxon>
        <taxon>Hyphomicrobiales</taxon>
        <taxon>Rhizobiaceae</taxon>
        <taxon>Rhizobium/Agrobacterium group</taxon>
        <taxon>Agrobacterium</taxon>
    </lineage>
</organism>
<dbReference type="FunFam" id="1.10.10.10:FF:000214">
    <property type="entry name" value="Methylated-DNA--protein-cysteine methyltransferase"/>
    <property type="match status" value="1"/>
</dbReference>
<evidence type="ECO:0000256" key="1">
    <source>
        <dbReference type="ARBA" id="ARBA00001286"/>
    </source>
</evidence>
<evidence type="ECO:0000256" key="6">
    <source>
        <dbReference type="ARBA" id="ARBA00022763"/>
    </source>
</evidence>
<comment type="miscellaneous">
    <text evidence="9">This enzyme catalyzes only one turnover and therefore is not strictly catalytic. According to one definition, an enzyme is a biocatalyst that acts repeatedly and over many reaction cycles.</text>
</comment>
<dbReference type="CDD" id="cd06445">
    <property type="entry name" value="ATase"/>
    <property type="match status" value="1"/>
</dbReference>
<proteinExistence type="inferred from homology"/>
<keyword evidence="3 9" id="KW-0963">Cytoplasm</keyword>
<dbReference type="GO" id="GO:0032259">
    <property type="term" value="P:methylation"/>
    <property type="evidence" value="ECO:0007669"/>
    <property type="project" value="UniProtKB-KW"/>
</dbReference>
<dbReference type="Pfam" id="PF01035">
    <property type="entry name" value="DNA_binding_1"/>
    <property type="match status" value="1"/>
</dbReference>
<dbReference type="AlphaFoldDB" id="A0A6L6V611"/>
<dbReference type="PANTHER" id="PTHR10815:SF5">
    <property type="entry name" value="METHYLATED-DNA--PROTEIN-CYSTEINE METHYLTRANSFERASE"/>
    <property type="match status" value="1"/>
</dbReference>
<dbReference type="InterPro" id="IPR014048">
    <property type="entry name" value="MethylDNA_cys_MeTrfase_DNA-bd"/>
</dbReference>
<keyword evidence="5 9" id="KW-0808">Transferase</keyword>
<comment type="function">
    <text evidence="9">Involved in the cellular defense against the biological effects of O6-methylguanine (O6-MeG) and O4-methylthymine (O4-MeT) in DNA. Repairs the methylated nucleobase in DNA by stoichiometrically transferring the methyl group to a cysteine residue in the enzyme. This is a suicide reaction: the enzyme is irreversibly inactivated.</text>
</comment>
<evidence type="ECO:0000259" key="10">
    <source>
        <dbReference type="Pfam" id="PF01035"/>
    </source>
</evidence>
<feature type="active site" description="Nucleophile; methyl group acceptor" evidence="9">
    <location>
        <position position="129"/>
    </location>
</feature>
<protein>
    <recommendedName>
        <fullName evidence="9">Methylated-DNA--protein-cysteine methyltransferase</fullName>
        <ecNumber evidence="9">2.1.1.63</ecNumber>
    </recommendedName>
    <alternativeName>
        <fullName evidence="9">6-O-methylguanine-DNA methyltransferase</fullName>
        <shortName evidence="9">MGMT</shortName>
    </alternativeName>
    <alternativeName>
        <fullName evidence="9">O-6-methylguanine-DNA-alkyltransferase</fullName>
    </alternativeName>
</protein>
<dbReference type="EC" id="2.1.1.63" evidence="9"/>
<name>A0A6L6V611_AGRVI</name>
<comment type="subcellular location">
    <subcellularLocation>
        <location evidence="9">Cytoplasm</location>
    </subcellularLocation>
</comment>
<dbReference type="NCBIfam" id="TIGR00589">
    <property type="entry name" value="ogt"/>
    <property type="match status" value="1"/>
</dbReference>
<dbReference type="PANTHER" id="PTHR10815">
    <property type="entry name" value="METHYLATED-DNA--PROTEIN-CYSTEINE METHYLTRANSFERASE"/>
    <property type="match status" value="1"/>
</dbReference>
<keyword evidence="4 9" id="KW-0489">Methyltransferase</keyword>
<comment type="similarity">
    <text evidence="2 9">Belongs to the MGMT family.</text>
</comment>
<dbReference type="GO" id="GO:0003908">
    <property type="term" value="F:methylated-DNA-[protein]-cysteine S-methyltransferase activity"/>
    <property type="evidence" value="ECO:0007669"/>
    <property type="project" value="UniProtKB-UniRule"/>
</dbReference>